<dbReference type="GO" id="GO:0005737">
    <property type="term" value="C:cytoplasm"/>
    <property type="evidence" value="ECO:0007669"/>
    <property type="project" value="TreeGrafter"/>
</dbReference>
<dbReference type="GO" id="GO:0050660">
    <property type="term" value="F:flavin adenine dinucleotide binding"/>
    <property type="evidence" value="ECO:0007669"/>
    <property type="project" value="TreeGrafter"/>
</dbReference>
<proteinExistence type="predicted"/>
<dbReference type="OrthoDB" id="202203at2759"/>
<dbReference type="PANTHER" id="PTHR43735:SF25">
    <property type="entry name" value="NAD(P)H DEHYDROGENASE 3"/>
    <property type="match status" value="1"/>
</dbReference>
<dbReference type="PRINTS" id="PR00411">
    <property type="entry name" value="PNDRDTASEI"/>
</dbReference>
<keyword evidence="3" id="KW-1185">Reference proteome</keyword>
<protein>
    <recommendedName>
        <fullName evidence="1">FAD/NAD(P)-binding domain-containing protein</fullName>
    </recommendedName>
</protein>
<dbReference type="InterPro" id="IPR036188">
    <property type="entry name" value="FAD/NAD-bd_sf"/>
</dbReference>
<dbReference type="SUPFAM" id="SSF51905">
    <property type="entry name" value="FAD/NAD(P)-binding domain"/>
    <property type="match status" value="1"/>
</dbReference>
<dbReference type="GO" id="GO:0004174">
    <property type="term" value="F:electron-transferring-flavoprotein dehydrogenase activity"/>
    <property type="evidence" value="ECO:0007669"/>
    <property type="project" value="TreeGrafter"/>
</dbReference>
<sequence>MSSTGSHEIVILGGNFGGVNAVHHLLRQTLPQLQRLDQSKSYHVTLVTPNTSFFFKIASPRALINSTLIPQEKIFKALSEAFSKYDASQFELIQGTASALDPAQRSVTVSIDETGTTRQIHYDSLIISTGTTSKSPLWSLHGDESATKKALESLNTALPNAKTVLIAGGGAAGVETAGEIASNYPNCKVTLLSGANRVLPRVQQATSARAQDYLENMRVEVINNVRVESTNPAQPGTSPATLKLSDGSSREVDIYIDATGGTPNSQFLPKTWLDEAGRVITRDAYFRVKGADSDDVKGIYALGDIVAGSSNLAMEVDPMITTLSSSLAVDISGDLDIKKPAEPAPGYLASLLKMFLGGSDGYPVQQEFKPLKETIFVPIGNAGGVGQMMGWRVPSLLVKIGKGKSYLIEIIGPIISGEKWKKA</sequence>
<dbReference type="PRINTS" id="PR00368">
    <property type="entry name" value="FADPNR"/>
</dbReference>
<dbReference type="EMBL" id="JAPEIS010000001">
    <property type="protein sequence ID" value="KAJ8071251.1"/>
    <property type="molecule type" value="Genomic_DNA"/>
</dbReference>
<organism evidence="2 3">
    <name type="scientific">Sclerotinia nivalis</name>
    <dbReference type="NCBI Taxonomy" id="352851"/>
    <lineage>
        <taxon>Eukaryota</taxon>
        <taxon>Fungi</taxon>
        <taxon>Dikarya</taxon>
        <taxon>Ascomycota</taxon>
        <taxon>Pezizomycotina</taxon>
        <taxon>Leotiomycetes</taxon>
        <taxon>Helotiales</taxon>
        <taxon>Sclerotiniaceae</taxon>
        <taxon>Sclerotinia</taxon>
    </lineage>
</organism>
<evidence type="ECO:0000313" key="3">
    <source>
        <dbReference type="Proteomes" id="UP001152300"/>
    </source>
</evidence>
<dbReference type="FunFam" id="3.50.50.100:FF:000016">
    <property type="entry name" value="NAD(P)H dehydrogenase 3"/>
    <property type="match status" value="1"/>
</dbReference>
<dbReference type="AlphaFoldDB" id="A0A9X0DPK6"/>
<dbReference type="PANTHER" id="PTHR43735">
    <property type="entry name" value="APOPTOSIS-INDUCING FACTOR 1"/>
    <property type="match status" value="1"/>
</dbReference>
<comment type="caution">
    <text evidence="2">The sequence shown here is derived from an EMBL/GenBank/DDBJ whole genome shotgun (WGS) entry which is preliminary data.</text>
</comment>
<feature type="domain" description="FAD/NAD(P)-binding" evidence="1">
    <location>
        <begin position="8"/>
        <end position="311"/>
    </location>
</feature>
<gene>
    <name evidence="2" type="ORF">OCU04_001585</name>
</gene>
<dbReference type="Gene3D" id="3.50.50.100">
    <property type="match status" value="1"/>
</dbReference>
<evidence type="ECO:0000259" key="1">
    <source>
        <dbReference type="Pfam" id="PF07992"/>
    </source>
</evidence>
<accession>A0A9X0DPK6</accession>
<dbReference type="InterPro" id="IPR023753">
    <property type="entry name" value="FAD/NAD-binding_dom"/>
</dbReference>
<evidence type="ECO:0000313" key="2">
    <source>
        <dbReference type="EMBL" id="KAJ8071251.1"/>
    </source>
</evidence>
<name>A0A9X0DPK6_9HELO</name>
<dbReference type="Pfam" id="PF07992">
    <property type="entry name" value="Pyr_redox_2"/>
    <property type="match status" value="1"/>
</dbReference>
<reference evidence="2" key="1">
    <citation type="submission" date="2022-11" db="EMBL/GenBank/DDBJ databases">
        <title>Genome Resource of Sclerotinia nivalis Strain SnTB1, a Plant Pathogen Isolated from American Ginseng.</title>
        <authorList>
            <person name="Fan S."/>
        </authorList>
    </citation>
    <scope>NUCLEOTIDE SEQUENCE</scope>
    <source>
        <strain evidence="2">SnTB1</strain>
    </source>
</reference>
<dbReference type="Proteomes" id="UP001152300">
    <property type="component" value="Unassembled WGS sequence"/>
</dbReference>